<name>A0A8S5SF69_9CAUD</name>
<accession>A0A8S5SF69</accession>
<reference evidence="1" key="1">
    <citation type="journal article" date="2021" name="Proc. Natl. Acad. Sci. U.S.A.">
        <title>A Catalog of Tens of Thousands of Viruses from Human Metagenomes Reveals Hidden Associations with Chronic Diseases.</title>
        <authorList>
            <person name="Tisza M.J."/>
            <person name="Buck C.B."/>
        </authorList>
    </citation>
    <scope>NUCLEOTIDE SEQUENCE</scope>
    <source>
        <strain evidence="1">Ctuev19</strain>
    </source>
</reference>
<sequence>MKKSFAQVEQAIIMYAKNEWLDKLQGLNKWLLLGATGIAAAKAEQIADTFMHSPLARAVVDDDGMIDVDMIYQQMLAAAETTGPVTQNIPMIGAVKFDRSDIEKLYNMIQNQ</sequence>
<organism evidence="1">
    <name type="scientific">Myoviridae sp. ctuev19</name>
    <dbReference type="NCBI Taxonomy" id="2827716"/>
    <lineage>
        <taxon>Viruses</taxon>
        <taxon>Duplodnaviria</taxon>
        <taxon>Heunggongvirae</taxon>
        <taxon>Uroviricota</taxon>
        <taxon>Caudoviricetes</taxon>
    </lineage>
</organism>
<dbReference type="EMBL" id="BK032585">
    <property type="protein sequence ID" value="DAF49657.1"/>
    <property type="molecule type" value="Genomic_DNA"/>
</dbReference>
<proteinExistence type="predicted"/>
<protein>
    <submittedName>
        <fullName evidence="1">Uncharacterized protein</fullName>
    </submittedName>
</protein>
<evidence type="ECO:0000313" key="1">
    <source>
        <dbReference type="EMBL" id="DAF49657.1"/>
    </source>
</evidence>